<evidence type="ECO:0000256" key="2">
    <source>
        <dbReference type="SAM" id="SignalP"/>
    </source>
</evidence>
<dbReference type="EMBL" id="JASCXW010000054">
    <property type="protein sequence ID" value="MDI6453749.1"/>
    <property type="molecule type" value="Genomic_DNA"/>
</dbReference>
<feature type="domain" description="Anti-sigma factor RsgI-like middle" evidence="3">
    <location>
        <begin position="32"/>
        <end position="129"/>
    </location>
</feature>
<keyword evidence="1" id="KW-0175">Coiled coil</keyword>
<proteinExistence type="predicted"/>
<keyword evidence="2" id="KW-0732">Signal</keyword>
<evidence type="ECO:0000313" key="4">
    <source>
        <dbReference type="EMBL" id="MDI6453749.1"/>
    </source>
</evidence>
<protein>
    <recommendedName>
        <fullName evidence="3">Anti-sigma factor RsgI-like middle domain-containing protein</fullName>
    </recommendedName>
</protein>
<keyword evidence="5" id="KW-1185">Reference proteome</keyword>
<dbReference type="InterPro" id="IPR055431">
    <property type="entry name" value="RsgI_M"/>
</dbReference>
<dbReference type="Gene3D" id="1.10.287.1490">
    <property type="match status" value="1"/>
</dbReference>
<dbReference type="Proteomes" id="UP001431532">
    <property type="component" value="Unassembled WGS sequence"/>
</dbReference>
<dbReference type="AlphaFoldDB" id="A0AAW6UAM9"/>
<organism evidence="4 5">
    <name type="scientific">Peloplasma aerotolerans</name>
    <dbReference type="NCBI Taxonomy" id="3044389"/>
    <lineage>
        <taxon>Bacteria</taxon>
        <taxon>Bacillati</taxon>
        <taxon>Mycoplasmatota</taxon>
        <taxon>Mollicutes</taxon>
        <taxon>Acholeplasmatales</taxon>
        <taxon>Acholeplasmataceae</taxon>
        <taxon>Peloplasma</taxon>
    </lineage>
</organism>
<gene>
    <name evidence="4" type="ORF">QJ521_09245</name>
</gene>
<sequence length="347" mass="39868">MKKMKYAFSFLFLFAGLLIIAGCANTVSAENAYVTLDINPSVELIVTPKEKVVYANPLNEDGEVLLADLQLVGLDLDDAIELIIETAVELGYIDVDEEEETIVSVTAISKNSQIGELIRNRVKQHIDNAFLERGMVGRGQDKGENGYVPAFLEEAQSYEVSPGFLFLAKKAVFVNDELTLEVAVEMEVDELQAIIREAFEDHKEIAHTLKDEFLAARQELFDEYHPQFENYEAQIEDLEMQIVDLEAQIELGEGDVEALEAEKADLETQLAALQEEFATLRAEFKEKLMELRDEFLEETKALRAQFKQMHQHLRETHQQRVQEFRDEMESRRDELMDRIEEFQRNRP</sequence>
<feature type="signal peptide" evidence="2">
    <location>
        <begin position="1"/>
        <end position="29"/>
    </location>
</feature>
<evidence type="ECO:0000256" key="1">
    <source>
        <dbReference type="SAM" id="Coils"/>
    </source>
</evidence>
<feature type="coiled-coil region" evidence="1">
    <location>
        <begin position="228"/>
        <end position="345"/>
    </location>
</feature>
<comment type="caution">
    <text evidence="4">The sequence shown here is derived from an EMBL/GenBank/DDBJ whole genome shotgun (WGS) entry which is preliminary data.</text>
</comment>
<name>A0AAW6UAM9_9MOLU</name>
<dbReference type="Pfam" id="PF23750">
    <property type="entry name" value="RsgI_M"/>
    <property type="match status" value="1"/>
</dbReference>
<dbReference type="RefSeq" id="WP_282840200.1">
    <property type="nucleotide sequence ID" value="NZ_JASCXW010000054.1"/>
</dbReference>
<evidence type="ECO:0000259" key="3">
    <source>
        <dbReference type="Pfam" id="PF23750"/>
    </source>
</evidence>
<accession>A0AAW6UAM9</accession>
<dbReference type="PROSITE" id="PS51257">
    <property type="entry name" value="PROKAR_LIPOPROTEIN"/>
    <property type="match status" value="1"/>
</dbReference>
<reference evidence="4" key="1">
    <citation type="submission" date="2023-05" db="EMBL/GenBank/DDBJ databases">
        <title>Mariniplasma microaerophilum sp. nov., a novel anaerobic mollicute isolated from terrestrial mud volcano, Taman Peninsula, Russia.</title>
        <authorList>
            <person name="Khomyakova M.A."/>
            <person name="Merkel A.Y."/>
            <person name="Slobodkin A.I."/>
        </authorList>
    </citation>
    <scope>NUCLEOTIDE SEQUENCE</scope>
    <source>
        <strain evidence="4">M4Ah</strain>
    </source>
</reference>
<evidence type="ECO:0000313" key="5">
    <source>
        <dbReference type="Proteomes" id="UP001431532"/>
    </source>
</evidence>
<feature type="chain" id="PRO_5043499108" description="Anti-sigma factor RsgI-like middle domain-containing protein" evidence="2">
    <location>
        <begin position="30"/>
        <end position="347"/>
    </location>
</feature>